<dbReference type="Pfam" id="PF00537">
    <property type="entry name" value="Toxin_3"/>
    <property type="match status" value="1"/>
</dbReference>
<evidence type="ECO:0000256" key="3">
    <source>
        <dbReference type="ARBA" id="ARBA00023157"/>
    </source>
</evidence>
<feature type="domain" description="LCN-type CS-alpha/beta" evidence="5">
    <location>
        <begin position="21"/>
        <end position="81"/>
    </location>
</feature>
<accession>A0A146CJ61</accession>
<dbReference type="PROSITE" id="PS51863">
    <property type="entry name" value="LCN_CSAB"/>
    <property type="match status" value="1"/>
</dbReference>
<keyword evidence="2" id="KW-0964">Secreted</keyword>
<dbReference type="Gene3D" id="3.30.30.10">
    <property type="entry name" value="Knottin, scorpion toxin-like"/>
    <property type="match status" value="1"/>
</dbReference>
<dbReference type="CDD" id="cd23106">
    <property type="entry name" value="neurotoxins_LC_scorpion"/>
    <property type="match status" value="1"/>
</dbReference>
<dbReference type="InterPro" id="IPR018218">
    <property type="entry name" value="Scorpion_toxinL"/>
</dbReference>
<evidence type="ECO:0000313" key="6">
    <source>
        <dbReference type="EMBL" id="AMX81481.1"/>
    </source>
</evidence>
<evidence type="ECO:0000256" key="4">
    <source>
        <dbReference type="SAM" id="SignalP"/>
    </source>
</evidence>
<dbReference type="InterPro" id="IPR002061">
    <property type="entry name" value="Scorpion_toxinL/defensin"/>
</dbReference>
<name>A0A146CJ61_MESEU</name>
<proteinExistence type="evidence at transcript level"/>
<feature type="signal peptide" evidence="4">
    <location>
        <begin position="1"/>
        <end position="19"/>
    </location>
</feature>
<keyword evidence="4" id="KW-0732">Signal</keyword>
<dbReference type="SUPFAM" id="SSF57095">
    <property type="entry name" value="Scorpion toxin-like"/>
    <property type="match status" value="1"/>
</dbReference>
<dbReference type="InterPro" id="IPR044062">
    <property type="entry name" value="LCN-type_CS_alpha_beta_dom"/>
</dbReference>
<feature type="chain" id="PRO_5007523453" evidence="4">
    <location>
        <begin position="20"/>
        <end position="83"/>
    </location>
</feature>
<evidence type="ECO:0000259" key="5">
    <source>
        <dbReference type="PROSITE" id="PS51863"/>
    </source>
</evidence>
<sequence length="83" mass="9606">MKTALLLVISTLMLIGVQTKKSGYPTDHEGCKNWCVFNHFCERMCIRYGGSGYCYFWKMACWCDNIHDSVPTWSRATNKCRAK</sequence>
<dbReference type="GO" id="GO:0090729">
    <property type="term" value="F:toxin activity"/>
    <property type="evidence" value="ECO:0007669"/>
    <property type="project" value="InterPro"/>
</dbReference>
<evidence type="ECO:0000256" key="2">
    <source>
        <dbReference type="ARBA" id="ARBA00022525"/>
    </source>
</evidence>
<keyword evidence="3" id="KW-1015">Disulfide bond</keyword>
<dbReference type="AlphaFoldDB" id="A0A146CJ61"/>
<dbReference type="PRINTS" id="PR00285">
    <property type="entry name" value="SCORPNTOXIN"/>
</dbReference>
<dbReference type="GO" id="GO:0005576">
    <property type="term" value="C:extracellular region"/>
    <property type="evidence" value="ECO:0007669"/>
    <property type="project" value="UniProtKB-SubCell"/>
</dbReference>
<reference evidence="6" key="1">
    <citation type="submission" date="2016-01" db="EMBL/GenBank/DDBJ databases">
        <title>Toxin of Iranian Mesobuthus eupeus.</title>
        <authorList>
            <person name="Baradaran M."/>
            <person name="Jalali A."/>
            <person name="Galehdari H."/>
            <person name="Naderi Soorki M."/>
        </authorList>
    </citation>
    <scope>NUCLEOTIDE SEQUENCE</scope>
    <source>
        <tissue evidence="6">Venom gland</tissue>
    </source>
</reference>
<dbReference type="GO" id="GO:0019871">
    <property type="term" value="F:sodium channel inhibitor activity"/>
    <property type="evidence" value="ECO:0007669"/>
    <property type="project" value="InterPro"/>
</dbReference>
<protein>
    <submittedName>
        <fullName evidence="6">Venom toxin meuTx21</fullName>
    </submittedName>
</protein>
<comment type="subcellular location">
    <subcellularLocation>
        <location evidence="1">Secreted</location>
    </subcellularLocation>
</comment>
<organism evidence="6">
    <name type="scientific">Mesobuthus eupeus</name>
    <name type="common">Lesser Asian scorpion</name>
    <name type="synonym">Buthus eupeus</name>
    <dbReference type="NCBI Taxonomy" id="34648"/>
    <lineage>
        <taxon>Eukaryota</taxon>
        <taxon>Metazoa</taxon>
        <taxon>Ecdysozoa</taxon>
        <taxon>Arthropoda</taxon>
        <taxon>Chelicerata</taxon>
        <taxon>Arachnida</taxon>
        <taxon>Scorpiones</taxon>
        <taxon>Buthida</taxon>
        <taxon>Buthoidea</taxon>
        <taxon>Buthidae</taxon>
        <taxon>Mesobuthus</taxon>
    </lineage>
</organism>
<dbReference type="EMBL" id="KU513851">
    <property type="protein sequence ID" value="AMX81481.1"/>
    <property type="molecule type" value="mRNA"/>
</dbReference>
<evidence type="ECO:0000256" key="1">
    <source>
        <dbReference type="ARBA" id="ARBA00004613"/>
    </source>
</evidence>
<dbReference type="InterPro" id="IPR036574">
    <property type="entry name" value="Scorpion_toxin-like_sf"/>
</dbReference>